<sequence length="66" mass="7388">MNIQVYESECGNYIFKKSDESFLIDIFDKNGTHMGAFGMPSIKTNTICGEKGKFISACDAWLSNLK</sequence>
<proteinExistence type="predicted"/>
<reference evidence="1" key="1">
    <citation type="submission" date="2014-07" db="EMBL/GenBank/DDBJ databases">
        <authorList>
            <person name="Monot Marc"/>
        </authorList>
    </citation>
    <scope>NUCLEOTIDE SEQUENCE</scope>
</reference>
<dbReference type="AlphaFoldDB" id="A0A031WI58"/>
<name>A0A031WI58_CLODI</name>
<organism evidence="1">
    <name type="scientific">Clostridioides difficile</name>
    <name type="common">Peptoclostridium difficile</name>
    <dbReference type="NCBI Taxonomy" id="1496"/>
    <lineage>
        <taxon>Bacteria</taxon>
        <taxon>Bacillati</taxon>
        <taxon>Bacillota</taxon>
        <taxon>Clostridia</taxon>
        <taxon>Peptostreptococcales</taxon>
        <taxon>Peptostreptococcaceae</taxon>
        <taxon>Clostridioides</taxon>
    </lineage>
</organism>
<gene>
    <name evidence="1" type="ORF">BN1096_850005</name>
</gene>
<accession>A0A031WI58</accession>
<dbReference type="EMBL" id="LK932541">
    <property type="protein sequence ID" value="CDS90463.1"/>
    <property type="molecule type" value="Genomic_DNA"/>
</dbReference>
<protein>
    <submittedName>
        <fullName evidence="1">Uncharacterized protein</fullName>
    </submittedName>
</protein>
<evidence type="ECO:0000313" key="1">
    <source>
        <dbReference type="EMBL" id="CDS90463.1"/>
    </source>
</evidence>
<dbReference type="RefSeq" id="WP_032509615.1">
    <property type="nucleotide sequence ID" value="NZ_BINL01000174.1"/>
</dbReference>